<proteinExistence type="predicted"/>
<protein>
    <submittedName>
        <fullName evidence="2">Signal peptidase I</fullName>
    </submittedName>
</protein>
<keyword evidence="1" id="KW-0472">Membrane</keyword>
<evidence type="ECO:0000256" key="1">
    <source>
        <dbReference type="SAM" id="Phobius"/>
    </source>
</evidence>
<accession>A0A1C3EN13</accession>
<sequence>MDLFRFAMLAQDDFGGSDAETAAAAAAMTIVLVVMLFTFALLVLFFAGLWKVFTKAGKPGWAAIIPIYNFIVMLEIVGRPLWWIILMLIPCVSFVVWIVILIDLAKSFGKDVAWGLGLAFFGFIFFPLLGFGNAKYVGPVAKS</sequence>
<dbReference type="AlphaFoldDB" id="A0A1C3EN13"/>
<dbReference type="RefSeq" id="WP_068846088.1">
    <property type="nucleotide sequence ID" value="NZ_LYDR01000039.1"/>
</dbReference>
<feature type="transmembrane region" description="Helical" evidence="1">
    <location>
        <begin position="112"/>
        <end position="132"/>
    </location>
</feature>
<keyword evidence="1" id="KW-1133">Transmembrane helix</keyword>
<organism evidence="2 3">
    <name type="scientific">Planctopirus hydrillae</name>
    <dbReference type="NCBI Taxonomy" id="1841610"/>
    <lineage>
        <taxon>Bacteria</taxon>
        <taxon>Pseudomonadati</taxon>
        <taxon>Planctomycetota</taxon>
        <taxon>Planctomycetia</taxon>
        <taxon>Planctomycetales</taxon>
        <taxon>Planctomycetaceae</taxon>
        <taxon>Planctopirus</taxon>
    </lineage>
</organism>
<keyword evidence="3" id="KW-1185">Reference proteome</keyword>
<comment type="caution">
    <text evidence="2">The sequence shown here is derived from an EMBL/GenBank/DDBJ whole genome shotgun (WGS) entry which is preliminary data.</text>
</comment>
<evidence type="ECO:0000313" key="2">
    <source>
        <dbReference type="EMBL" id="ODA34618.1"/>
    </source>
</evidence>
<feature type="transmembrane region" description="Helical" evidence="1">
    <location>
        <begin position="83"/>
        <end position="105"/>
    </location>
</feature>
<dbReference type="EMBL" id="LYDR01000039">
    <property type="protein sequence ID" value="ODA34618.1"/>
    <property type="molecule type" value="Genomic_DNA"/>
</dbReference>
<evidence type="ECO:0000313" key="3">
    <source>
        <dbReference type="Proteomes" id="UP000094828"/>
    </source>
</evidence>
<dbReference type="STRING" id="1841610.A6X21_02745"/>
<dbReference type="Proteomes" id="UP000094828">
    <property type="component" value="Unassembled WGS sequence"/>
</dbReference>
<name>A0A1C3EN13_9PLAN</name>
<dbReference type="OrthoDB" id="2376202at2"/>
<gene>
    <name evidence="2" type="ORF">A6X21_02745</name>
</gene>
<keyword evidence="1" id="KW-0812">Transmembrane</keyword>
<dbReference type="Pfam" id="PF18936">
    <property type="entry name" value="DUF5684"/>
    <property type="match status" value="1"/>
</dbReference>
<feature type="transmembrane region" description="Helical" evidence="1">
    <location>
        <begin position="22"/>
        <end position="47"/>
    </location>
</feature>
<reference evidence="2 3" key="1">
    <citation type="submission" date="2016-05" db="EMBL/GenBank/DDBJ databases">
        <title>Genomic and physiological characterization of Planctopirus sp. isolated from fresh water lake.</title>
        <authorList>
            <person name="Subhash Y."/>
            <person name="Ramana C."/>
        </authorList>
    </citation>
    <scope>NUCLEOTIDE SEQUENCE [LARGE SCALE GENOMIC DNA]</scope>
    <source>
        <strain evidence="2 3">JC280</strain>
    </source>
</reference>
<feature type="transmembrane region" description="Helical" evidence="1">
    <location>
        <begin position="59"/>
        <end position="77"/>
    </location>
</feature>
<dbReference type="InterPro" id="IPR043739">
    <property type="entry name" value="DUF5684"/>
</dbReference>